<sequence>MDRYTDTFSTSTVSDIQTKARRRTRREDRSHTQASEKAQSKPSDLENSDGRPDTSNAADTSSLSKNVSFVPYPSAVYPNYQPPTVKNEELSIKALKTFFSRFEEMQQLVGDAKQEMHNFSSLQNPMQVKRLKDKATKLEEKMLAMEKTHADKIDHIEKAYEDLKRSKEQIEFKNDELKLELEKAKLANNELVTQNNNISSENRLNQKELAKTKNDLNKVKAELSQSNSRLSRQMSNSLTENNPQIADLSDSNRPSKLGEKHSELYDNEWTDAYEVLELTCEGELNAIQKLLEILMDVDEFCKSKSEEQSLQLKQVSFMSNAEPSNLPDAPELKKQMKEFRKYTAELSVQALCKEYTRKTQSKQRELFADHRVCKYIDGCVKLCWLMNAHDPPVVFSPPLSPNSDFDLSIYKAYTESGSKVQFMVWPALHLHEGGPILGRGVAQGRSPVGKHNNRASAHKATSHYNSPGRQDSSSDLGINPQKAREAWATDDPKQGSLISDLDKTQAFFKRGNDATERQTQKLPTEPGSNQQSAQLFPTTEDGNYGSDANVGRDVTNQSNTRNGRYVPDPFDQLAAFDNQSSNTSTPKLTKITDQPTRRSNAFSSSVTVPMSTYVVVPSQHDMELFYSYMRYGELSCRSVLGEATYNKCINYYNNVVLRNLGQFRT</sequence>
<feature type="compositionally biased region" description="Polar residues" evidence="1">
    <location>
        <begin position="462"/>
        <end position="476"/>
    </location>
</feature>
<feature type="compositionally biased region" description="Basic residues" evidence="1">
    <location>
        <begin position="451"/>
        <end position="461"/>
    </location>
</feature>
<organism evidence="3 4">
    <name type="scientific">Dreissena polymorpha</name>
    <name type="common">Zebra mussel</name>
    <name type="synonym">Mytilus polymorpha</name>
    <dbReference type="NCBI Taxonomy" id="45954"/>
    <lineage>
        <taxon>Eukaryota</taxon>
        <taxon>Metazoa</taxon>
        <taxon>Spiralia</taxon>
        <taxon>Lophotrochozoa</taxon>
        <taxon>Mollusca</taxon>
        <taxon>Bivalvia</taxon>
        <taxon>Autobranchia</taxon>
        <taxon>Heteroconchia</taxon>
        <taxon>Euheterodonta</taxon>
        <taxon>Imparidentia</taxon>
        <taxon>Neoheterodontei</taxon>
        <taxon>Myida</taxon>
        <taxon>Dreissenoidea</taxon>
        <taxon>Dreissenidae</taxon>
        <taxon>Dreissena</taxon>
    </lineage>
</organism>
<dbReference type="Proteomes" id="UP000828390">
    <property type="component" value="Unassembled WGS sequence"/>
</dbReference>
<dbReference type="AlphaFoldDB" id="A0A9D4K0Z1"/>
<feature type="compositionally biased region" description="Polar residues" evidence="1">
    <location>
        <begin position="53"/>
        <end position="62"/>
    </location>
</feature>
<accession>A0A9D4K0Z1</accession>
<feature type="region of interest" description="Disordered" evidence="1">
    <location>
        <begin position="1"/>
        <end position="62"/>
    </location>
</feature>
<reference evidence="3" key="2">
    <citation type="submission" date="2020-11" db="EMBL/GenBank/DDBJ databases">
        <authorList>
            <person name="McCartney M.A."/>
            <person name="Auch B."/>
            <person name="Kono T."/>
            <person name="Mallez S."/>
            <person name="Becker A."/>
            <person name="Gohl D.M."/>
            <person name="Silverstein K.A.T."/>
            <person name="Koren S."/>
            <person name="Bechman K.B."/>
            <person name="Herman A."/>
            <person name="Abrahante J.E."/>
            <person name="Garbe J."/>
        </authorList>
    </citation>
    <scope>NUCLEOTIDE SEQUENCE</scope>
    <source>
        <strain evidence="3">Duluth1</strain>
        <tissue evidence="3">Whole animal</tissue>
    </source>
</reference>
<feature type="compositionally biased region" description="Polar residues" evidence="1">
    <location>
        <begin position="577"/>
        <end position="603"/>
    </location>
</feature>
<proteinExistence type="predicted"/>
<feature type="compositionally biased region" description="Polar residues" evidence="1">
    <location>
        <begin position="223"/>
        <end position="254"/>
    </location>
</feature>
<keyword evidence="4" id="KW-1185">Reference proteome</keyword>
<reference evidence="3" key="1">
    <citation type="journal article" date="2019" name="bioRxiv">
        <title>The Genome of the Zebra Mussel, Dreissena polymorpha: A Resource for Invasive Species Research.</title>
        <authorList>
            <person name="McCartney M.A."/>
            <person name="Auch B."/>
            <person name="Kono T."/>
            <person name="Mallez S."/>
            <person name="Zhang Y."/>
            <person name="Obille A."/>
            <person name="Becker A."/>
            <person name="Abrahante J.E."/>
            <person name="Garbe J."/>
            <person name="Badalamenti J.P."/>
            <person name="Herman A."/>
            <person name="Mangelson H."/>
            <person name="Liachko I."/>
            <person name="Sullivan S."/>
            <person name="Sone E.D."/>
            <person name="Koren S."/>
            <person name="Silverstein K.A.T."/>
            <person name="Beckman K.B."/>
            <person name="Gohl D.M."/>
        </authorList>
    </citation>
    <scope>NUCLEOTIDE SEQUENCE</scope>
    <source>
        <strain evidence="3">Duluth1</strain>
        <tissue evidence="3">Whole animal</tissue>
    </source>
</reference>
<comment type="caution">
    <text evidence="3">The sequence shown here is derived from an EMBL/GenBank/DDBJ whole genome shotgun (WGS) entry which is preliminary data.</text>
</comment>
<gene>
    <name evidence="3" type="ORF">DPMN_104235</name>
</gene>
<dbReference type="InterPro" id="IPR031981">
    <property type="entry name" value="MIEAP_C"/>
</dbReference>
<protein>
    <recommendedName>
        <fullName evidence="2">Mitochondria-eating protein C-terminal domain-containing protein</fullName>
    </recommendedName>
</protein>
<feature type="compositionally biased region" description="Polar residues" evidence="1">
    <location>
        <begin position="520"/>
        <end position="541"/>
    </location>
</feature>
<feature type="compositionally biased region" description="Polar residues" evidence="1">
    <location>
        <begin position="1"/>
        <end position="17"/>
    </location>
</feature>
<evidence type="ECO:0000259" key="2">
    <source>
        <dbReference type="Pfam" id="PF16026"/>
    </source>
</evidence>
<evidence type="ECO:0000313" key="3">
    <source>
        <dbReference type="EMBL" id="KAH3830976.1"/>
    </source>
</evidence>
<feature type="region of interest" description="Disordered" evidence="1">
    <location>
        <begin position="439"/>
        <end position="477"/>
    </location>
</feature>
<feature type="domain" description="Mitochondria-eating protein C-terminal" evidence="2">
    <location>
        <begin position="253"/>
        <end position="442"/>
    </location>
</feature>
<feature type="compositionally biased region" description="Polar residues" evidence="1">
    <location>
        <begin position="32"/>
        <end position="42"/>
    </location>
</feature>
<evidence type="ECO:0000313" key="4">
    <source>
        <dbReference type="Proteomes" id="UP000828390"/>
    </source>
</evidence>
<evidence type="ECO:0000256" key="1">
    <source>
        <dbReference type="SAM" id="MobiDB-lite"/>
    </source>
</evidence>
<dbReference type="Pfam" id="PF16026">
    <property type="entry name" value="MIEAP"/>
    <property type="match status" value="1"/>
</dbReference>
<feature type="region of interest" description="Disordered" evidence="1">
    <location>
        <begin position="221"/>
        <end position="258"/>
    </location>
</feature>
<feature type="region of interest" description="Disordered" evidence="1">
    <location>
        <begin position="512"/>
        <end position="603"/>
    </location>
</feature>
<dbReference type="EMBL" id="JAIWYP010000004">
    <property type="protein sequence ID" value="KAH3830976.1"/>
    <property type="molecule type" value="Genomic_DNA"/>
</dbReference>
<name>A0A9D4K0Z1_DREPO</name>